<feature type="transmembrane region" description="Helical" evidence="1">
    <location>
        <begin position="198"/>
        <end position="221"/>
    </location>
</feature>
<dbReference type="Proteomes" id="UP001189429">
    <property type="component" value="Unassembled WGS sequence"/>
</dbReference>
<gene>
    <name evidence="2" type="ORF">PCOR1329_LOCUS44027</name>
</gene>
<protein>
    <submittedName>
        <fullName evidence="2">Uncharacterized protein</fullName>
    </submittedName>
</protein>
<feature type="transmembrane region" description="Helical" evidence="1">
    <location>
        <begin position="134"/>
        <end position="162"/>
    </location>
</feature>
<organism evidence="2 3">
    <name type="scientific">Prorocentrum cordatum</name>
    <dbReference type="NCBI Taxonomy" id="2364126"/>
    <lineage>
        <taxon>Eukaryota</taxon>
        <taxon>Sar</taxon>
        <taxon>Alveolata</taxon>
        <taxon>Dinophyceae</taxon>
        <taxon>Prorocentrales</taxon>
        <taxon>Prorocentraceae</taxon>
        <taxon>Prorocentrum</taxon>
    </lineage>
</organism>
<reference evidence="2" key="1">
    <citation type="submission" date="2023-10" db="EMBL/GenBank/DDBJ databases">
        <authorList>
            <person name="Chen Y."/>
            <person name="Shah S."/>
            <person name="Dougan E. K."/>
            <person name="Thang M."/>
            <person name="Chan C."/>
        </authorList>
    </citation>
    <scope>NUCLEOTIDE SEQUENCE [LARGE SCALE GENOMIC DNA]</scope>
</reference>
<sequence length="561" mass="62811">MVFAPGESPLRQYASSATQALVGIAWPSLQPETTLDKVVVDAEVCVDSEEFIQPFFLCEPPQQVRLFIQLFCLSVAVSLVVHRGGAKDFYKLMLRSQPPPDKRRGLGYTACKAYGVIPVPRLPESMFSLVRWTLVATLLLACHTSLAPRFFLFASFGLYFLYFGQLFCESKHGGHGSLLMPSVILLLALSGGPEGSPWSLVFIKIFLGLIYLSGALSKLLVSALMGKRWGGATMQAYVFDAMWCRPHRWAIVRGLQRELLKRWWGCRALAMGGLAFELGFLPLVLLGGQVGSVVAAMVALGFHVGVDLLQGLDFMPFWCPVFWAFLPDLQALLTGRAMLPDETWYATVVQGFEEEPCRWMLSAAYLMMQVIVAVRFQDLFEGKEALPFTCCPMFSVPRNIFGDELRGGVLTDSNFRDGGHIDVMYNFAPWCSDLPMSVEDLQQVPYRMLMWISTLHCDPKVERLLGKSFLGQDLVVCANFEVPKELEMKLRELVRTLEDCRSEDWSSPAKVEEVLNLQGQCQALFQAGRPQEAGRRPQAPKHQSVGFWIGRPDEAHKLLQT</sequence>
<accession>A0ABN9U1W2</accession>
<keyword evidence="1" id="KW-1133">Transmembrane helix</keyword>
<proteinExistence type="predicted"/>
<comment type="caution">
    <text evidence="2">The sequence shown here is derived from an EMBL/GenBank/DDBJ whole genome shotgun (WGS) entry which is preliminary data.</text>
</comment>
<keyword evidence="3" id="KW-1185">Reference proteome</keyword>
<evidence type="ECO:0000313" key="3">
    <source>
        <dbReference type="Proteomes" id="UP001189429"/>
    </source>
</evidence>
<dbReference type="EMBL" id="CAUYUJ010015290">
    <property type="protein sequence ID" value="CAK0852058.1"/>
    <property type="molecule type" value="Genomic_DNA"/>
</dbReference>
<evidence type="ECO:0000256" key="1">
    <source>
        <dbReference type="SAM" id="Phobius"/>
    </source>
</evidence>
<keyword evidence="1" id="KW-0472">Membrane</keyword>
<keyword evidence="1" id="KW-0812">Transmembrane</keyword>
<evidence type="ECO:0000313" key="2">
    <source>
        <dbReference type="EMBL" id="CAK0852058.1"/>
    </source>
</evidence>
<feature type="transmembrane region" description="Helical" evidence="1">
    <location>
        <begin position="174"/>
        <end position="192"/>
    </location>
</feature>
<name>A0ABN9U1W2_9DINO</name>